<keyword evidence="1" id="KW-0175">Coiled coil</keyword>
<protein>
    <submittedName>
        <fullName evidence="2">Uncharacterized protein</fullName>
    </submittedName>
</protein>
<dbReference type="Proteomes" id="UP000663856">
    <property type="component" value="Unassembled WGS sequence"/>
</dbReference>
<evidence type="ECO:0000313" key="3">
    <source>
        <dbReference type="Proteomes" id="UP000663856"/>
    </source>
</evidence>
<comment type="caution">
    <text evidence="2">The sequence shown here is derived from an EMBL/GenBank/DDBJ whole genome shotgun (WGS) entry which is preliminary data.</text>
</comment>
<name>A0A816TQ92_9BILA</name>
<dbReference type="AlphaFoldDB" id="A0A816TQ92"/>
<evidence type="ECO:0000313" key="2">
    <source>
        <dbReference type="EMBL" id="CAF2100715.1"/>
    </source>
</evidence>
<gene>
    <name evidence="2" type="ORF">WKI299_LOCUS20169</name>
</gene>
<dbReference type="EMBL" id="CAJNRF010008354">
    <property type="protein sequence ID" value="CAF2100715.1"/>
    <property type="molecule type" value="Genomic_DNA"/>
</dbReference>
<reference evidence="2" key="1">
    <citation type="submission" date="2021-02" db="EMBL/GenBank/DDBJ databases">
        <authorList>
            <person name="Nowell W R."/>
        </authorList>
    </citation>
    <scope>NUCLEOTIDE SEQUENCE</scope>
</reference>
<organism evidence="2 3">
    <name type="scientific">Rotaria magnacalcarata</name>
    <dbReference type="NCBI Taxonomy" id="392030"/>
    <lineage>
        <taxon>Eukaryota</taxon>
        <taxon>Metazoa</taxon>
        <taxon>Spiralia</taxon>
        <taxon>Gnathifera</taxon>
        <taxon>Rotifera</taxon>
        <taxon>Eurotatoria</taxon>
        <taxon>Bdelloidea</taxon>
        <taxon>Philodinida</taxon>
        <taxon>Philodinidae</taxon>
        <taxon>Rotaria</taxon>
    </lineage>
</organism>
<proteinExistence type="predicted"/>
<sequence>MASAILKRLCFSCAKSVGQFKCEGCGSTFCTKHASDHRQTLNQQLDGVIIEHDSSIDKWEQNSVDAVRKTAQEVREQVSQILHRNKKKITQDLQSLKEQIRNARDEDDFFENDLQNWIATLEKLKKDSLNVVSSNTMEVDQTIPLIYQIRIATISSKKNTIERGNRNIPNSVNLIPSRLQYTNHDGVYMNPKSLFVTAVWYFYSPKYNSWFWTPYKNYEIWMPVDNHTVKSGCYKDRKPVLPNIQIIEYLQQYNPIPPDEILYAASQAEYRILKL</sequence>
<evidence type="ECO:0000256" key="1">
    <source>
        <dbReference type="SAM" id="Coils"/>
    </source>
</evidence>
<feature type="coiled-coil region" evidence="1">
    <location>
        <begin position="79"/>
        <end position="113"/>
    </location>
</feature>
<accession>A0A816TQ92</accession>